<protein>
    <submittedName>
        <fullName evidence="1">Uncharacterized protein</fullName>
    </submittedName>
</protein>
<reference evidence="1" key="1">
    <citation type="submission" date="2023-08" db="EMBL/GenBank/DDBJ databases">
        <authorList>
            <person name="Chen Y."/>
            <person name="Shah S."/>
            <person name="Dougan E. K."/>
            <person name="Thang M."/>
            <person name="Chan C."/>
        </authorList>
    </citation>
    <scope>NUCLEOTIDE SEQUENCE</scope>
</reference>
<keyword evidence="2" id="KW-1185">Reference proteome</keyword>
<sequence length="583" mass="65761">MAPKSLPPPLSAELRVCGVLSSHVGDEQRLRRLQNCLASAAQGPGLGPGLAAFFAVFSAGSEALASAAEKALEALRAALAPRPVRWLRQTERGSQFYDLRVLFREVLAKEPAGTWLLFSDDDDLWGPARVPIYYSVIDQHARKSGVTAVCATHKVRPKDRRKVAATQQEVGKHLKSGDAVICGGVHQEEEFFDFACPCESLGVFLEMCNEETLRHPFCDLRFTRFLQEYYEGGKAMYIPTDKAEHWVYYYATAYRVPEDRDTYEQFVAQGQASTVVRTISSDREEAQELCKQMGGKAGEKDLAEMTDFVAALRQNIEAIIIRQRLVGPLFMDTPRFPEVPMKVGEMKRIAVGQLQGQLFALRALEQGRHERTPKLQSASRWEIRDPLLCWPWSPRCMNASASQPSLCQVRDLQRSFHKKASQPYAWLYLENLRSPEFKVEWQLSGGRGVREALRQDDDVPGLTIQTVDDQKDLLMMDMSRTMTDDSLGSPSRRKNRHRGNSIALPKTHTLRIGGLGSEPMGYPLEVPHAELMASVAEAEARYVVRDHVAEYDLARMKVFFNRFALDGEVQKDRLWGGHRWTDA</sequence>
<evidence type="ECO:0000313" key="1">
    <source>
        <dbReference type="EMBL" id="CAJ1375767.1"/>
    </source>
</evidence>
<dbReference type="EMBL" id="CAUJNA010000338">
    <property type="protein sequence ID" value="CAJ1375767.1"/>
    <property type="molecule type" value="Genomic_DNA"/>
</dbReference>
<dbReference type="Proteomes" id="UP001178507">
    <property type="component" value="Unassembled WGS sequence"/>
</dbReference>
<organism evidence="1 2">
    <name type="scientific">Effrenium voratum</name>
    <dbReference type="NCBI Taxonomy" id="2562239"/>
    <lineage>
        <taxon>Eukaryota</taxon>
        <taxon>Sar</taxon>
        <taxon>Alveolata</taxon>
        <taxon>Dinophyceae</taxon>
        <taxon>Suessiales</taxon>
        <taxon>Symbiodiniaceae</taxon>
        <taxon>Effrenium</taxon>
    </lineage>
</organism>
<accession>A0AA36MQP9</accession>
<name>A0AA36MQP9_9DINO</name>
<proteinExistence type="predicted"/>
<evidence type="ECO:0000313" key="2">
    <source>
        <dbReference type="Proteomes" id="UP001178507"/>
    </source>
</evidence>
<gene>
    <name evidence="1" type="ORF">EVOR1521_LOCUS4975</name>
</gene>
<comment type="caution">
    <text evidence="1">The sequence shown here is derived from an EMBL/GenBank/DDBJ whole genome shotgun (WGS) entry which is preliminary data.</text>
</comment>
<dbReference type="AlphaFoldDB" id="A0AA36MQP9"/>